<reference evidence="2" key="1">
    <citation type="journal article" date="2020" name="Stud. Mycol.">
        <title>101 Dothideomycetes genomes: a test case for predicting lifestyles and emergence of pathogens.</title>
        <authorList>
            <person name="Haridas S."/>
            <person name="Albert R."/>
            <person name="Binder M."/>
            <person name="Bloem J."/>
            <person name="Labutti K."/>
            <person name="Salamov A."/>
            <person name="Andreopoulos B."/>
            <person name="Baker S."/>
            <person name="Barry K."/>
            <person name="Bills G."/>
            <person name="Bluhm B."/>
            <person name="Cannon C."/>
            <person name="Castanera R."/>
            <person name="Culley D."/>
            <person name="Daum C."/>
            <person name="Ezra D."/>
            <person name="Gonzalez J."/>
            <person name="Henrissat B."/>
            <person name="Kuo A."/>
            <person name="Liang C."/>
            <person name="Lipzen A."/>
            <person name="Lutzoni F."/>
            <person name="Magnuson J."/>
            <person name="Mondo S."/>
            <person name="Nolan M."/>
            <person name="Ohm R."/>
            <person name="Pangilinan J."/>
            <person name="Park H.-J."/>
            <person name="Ramirez L."/>
            <person name="Alfaro M."/>
            <person name="Sun H."/>
            <person name="Tritt A."/>
            <person name="Yoshinaga Y."/>
            <person name="Zwiers L.-H."/>
            <person name="Turgeon B."/>
            <person name="Goodwin S."/>
            <person name="Spatafora J."/>
            <person name="Crous P."/>
            <person name="Grigoriev I."/>
        </authorList>
    </citation>
    <scope>NUCLEOTIDE SEQUENCE</scope>
    <source>
        <strain evidence="2">ATCC 36951</strain>
    </source>
</reference>
<evidence type="ECO:0000313" key="2">
    <source>
        <dbReference type="EMBL" id="KAF2162563.1"/>
    </source>
</evidence>
<feature type="compositionally biased region" description="Polar residues" evidence="1">
    <location>
        <begin position="477"/>
        <end position="487"/>
    </location>
</feature>
<dbReference type="GeneID" id="54561731"/>
<name>A0A6A6C6U4_ZASCE</name>
<feature type="compositionally biased region" description="Low complexity" evidence="1">
    <location>
        <begin position="301"/>
        <end position="312"/>
    </location>
</feature>
<sequence length="516" mass="55814">MEVTEHKRRLALERLDKQEQDALAKKERSIAYVAAKTKQYQDAKAALEKAFRADMELKNVVQRNTDRISDRRSKLQAPGDVGVVDELLQPLDLEHVGAPGSPEPPDDLPDPVNRAAIKKGTAKKITASSSKKGATLEDNPEFKSHRKHVPEMDAGGGTTSVRTRRSLRPDNGGMDTSPYAEEQSTGRDSANMDEQEADMDTEQTQGRAQREGSAESVLSHITVADKRSKNATPNGQSEMDFGLPLLPFDEPFGQQFEQTNSQLGTFEDAMDWANQPFVDAPGGELGRSEEGDQGYPTRGDSPSASSATSSSSGLFVSERPRRRRRYSTPRGYRDQSPEVADDRVSPEPCPSSELYARDGESTPLPFPNTAPDQSTPQPMMPPNVPGPGYREDSLFGERMSEPPNSASMDIDQSSAQLPTPDPSRSQRYSREPSEQQPVSPVGSGISTGDSLFVSAGTPEQRVPAYGPAYGQIGGANGQASMGGNTQNAPGQAEGKPAKKKGGRAKSILDSLLSKRR</sequence>
<accession>A0A6A6C6U4</accession>
<feature type="compositionally biased region" description="Polar residues" evidence="1">
    <location>
        <begin position="434"/>
        <end position="449"/>
    </location>
</feature>
<dbReference type="Proteomes" id="UP000799537">
    <property type="component" value="Unassembled WGS sequence"/>
</dbReference>
<feature type="compositionally biased region" description="Polar residues" evidence="1">
    <location>
        <begin position="255"/>
        <end position="264"/>
    </location>
</feature>
<proteinExistence type="predicted"/>
<dbReference type="AlphaFoldDB" id="A0A6A6C6U4"/>
<keyword evidence="3" id="KW-1185">Reference proteome</keyword>
<organism evidence="2 3">
    <name type="scientific">Zasmidium cellare ATCC 36951</name>
    <dbReference type="NCBI Taxonomy" id="1080233"/>
    <lineage>
        <taxon>Eukaryota</taxon>
        <taxon>Fungi</taxon>
        <taxon>Dikarya</taxon>
        <taxon>Ascomycota</taxon>
        <taxon>Pezizomycotina</taxon>
        <taxon>Dothideomycetes</taxon>
        <taxon>Dothideomycetidae</taxon>
        <taxon>Mycosphaerellales</taxon>
        <taxon>Mycosphaerellaceae</taxon>
        <taxon>Zasmidium</taxon>
    </lineage>
</organism>
<evidence type="ECO:0000313" key="3">
    <source>
        <dbReference type="Proteomes" id="UP000799537"/>
    </source>
</evidence>
<feature type="compositionally biased region" description="Basic and acidic residues" evidence="1">
    <location>
        <begin position="389"/>
        <end position="400"/>
    </location>
</feature>
<dbReference type="RefSeq" id="XP_033663452.1">
    <property type="nucleotide sequence ID" value="XM_033808459.1"/>
</dbReference>
<feature type="region of interest" description="Disordered" evidence="1">
    <location>
        <begin position="92"/>
        <end position="516"/>
    </location>
</feature>
<feature type="compositionally biased region" description="Basic and acidic residues" evidence="1">
    <location>
        <begin position="331"/>
        <end position="345"/>
    </location>
</feature>
<feature type="compositionally biased region" description="Polar residues" evidence="1">
    <location>
        <begin position="402"/>
        <end position="426"/>
    </location>
</feature>
<dbReference type="EMBL" id="ML993613">
    <property type="protein sequence ID" value="KAF2162563.1"/>
    <property type="molecule type" value="Genomic_DNA"/>
</dbReference>
<evidence type="ECO:0000256" key="1">
    <source>
        <dbReference type="SAM" id="MobiDB-lite"/>
    </source>
</evidence>
<feature type="compositionally biased region" description="Acidic residues" evidence="1">
    <location>
        <begin position="191"/>
        <end position="201"/>
    </location>
</feature>
<feature type="compositionally biased region" description="Low complexity" evidence="1">
    <location>
        <begin position="123"/>
        <end position="133"/>
    </location>
</feature>
<protein>
    <submittedName>
        <fullName evidence="2">Uncharacterized protein</fullName>
    </submittedName>
</protein>
<gene>
    <name evidence="2" type="ORF">M409DRAFT_27185</name>
</gene>